<name>A0ABD2B4A8_VESMC</name>
<comment type="caution">
    <text evidence="1">The sequence shown here is derived from an EMBL/GenBank/DDBJ whole genome shotgun (WGS) entry which is preliminary data.</text>
</comment>
<dbReference type="Proteomes" id="UP001607303">
    <property type="component" value="Unassembled WGS sequence"/>
</dbReference>
<organism evidence="1 2">
    <name type="scientific">Vespula maculifrons</name>
    <name type="common">Eastern yellow jacket</name>
    <name type="synonym">Wasp</name>
    <dbReference type="NCBI Taxonomy" id="7453"/>
    <lineage>
        <taxon>Eukaryota</taxon>
        <taxon>Metazoa</taxon>
        <taxon>Ecdysozoa</taxon>
        <taxon>Arthropoda</taxon>
        <taxon>Hexapoda</taxon>
        <taxon>Insecta</taxon>
        <taxon>Pterygota</taxon>
        <taxon>Neoptera</taxon>
        <taxon>Endopterygota</taxon>
        <taxon>Hymenoptera</taxon>
        <taxon>Apocrita</taxon>
        <taxon>Aculeata</taxon>
        <taxon>Vespoidea</taxon>
        <taxon>Vespidae</taxon>
        <taxon>Vespinae</taxon>
        <taxon>Vespula</taxon>
    </lineage>
</organism>
<protein>
    <submittedName>
        <fullName evidence="1">Uncharacterized protein</fullName>
    </submittedName>
</protein>
<dbReference type="EMBL" id="JAYRBN010000100">
    <property type="protein sequence ID" value="KAL2727574.1"/>
    <property type="molecule type" value="Genomic_DNA"/>
</dbReference>
<keyword evidence="2" id="KW-1185">Reference proteome</keyword>
<gene>
    <name evidence="1" type="ORF">V1477_016850</name>
</gene>
<dbReference type="AlphaFoldDB" id="A0ABD2B4A8"/>
<proteinExistence type="predicted"/>
<reference evidence="1 2" key="1">
    <citation type="journal article" date="2024" name="Ann. Entomol. Soc. Am.">
        <title>Genomic analyses of the southern and eastern yellowjacket wasps (Hymenoptera: Vespidae) reveal evolutionary signatures of social life.</title>
        <authorList>
            <person name="Catto M.A."/>
            <person name="Caine P.B."/>
            <person name="Orr S.E."/>
            <person name="Hunt B.G."/>
            <person name="Goodisman M.A.D."/>
        </authorList>
    </citation>
    <scope>NUCLEOTIDE SEQUENCE [LARGE SCALE GENOMIC DNA]</scope>
    <source>
        <strain evidence="1">232</strain>
        <tissue evidence="1">Head and thorax</tissue>
    </source>
</reference>
<evidence type="ECO:0000313" key="2">
    <source>
        <dbReference type="Proteomes" id="UP001607303"/>
    </source>
</evidence>
<evidence type="ECO:0000313" key="1">
    <source>
        <dbReference type="EMBL" id="KAL2727574.1"/>
    </source>
</evidence>
<accession>A0ABD2B4A8</accession>
<sequence>MRTIDVFVRECSIAIVKARSKEDAMCRRGPHHIVAQEGNYQRRVIFSKDHNMNYIQIFVGSSKHFEDVYDECIGIAKDEYKV</sequence>